<dbReference type="PANTHER" id="PTHR24421:SF10">
    <property type="entry name" value="NITRATE_NITRITE SENSOR PROTEIN NARQ"/>
    <property type="match status" value="1"/>
</dbReference>
<proteinExistence type="predicted"/>
<dbReference type="AlphaFoldDB" id="A0A4V1K224"/>
<dbReference type="SUPFAM" id="SSF55874">
    <property type="entry name" value="ATPase domain of HSP90 chaperone/DNA topoisomerase II/histidine kinase"/>
    <property type="match status" value="1"/>
</dbReference>
<keyword evidence="10" id="KW-0067">ATP-binding</keyword>
<dbReference type="Pfam" id="PF02743">
    <property type="entry name" value="dCache_1"/>
    <property type="match status" value="1"/>
</dbReference>
<dbReference type="PROSITE" id="PS50109">
    <property type="entry name" value="HIS_KIN"/>
    <property type="match status" value="1"/>
</dbReference>
<evidence type="ECO:0000256" key="1">
    <source>
        <dbReference type="ARBA" id="ARBA00000085"/>
    </source>
</evidence>
<evidence type="ECO:0000256" key="10">
    <source>
        <dbReference type="ARBA" id="ARBA00022840"/>
    </source>
</evidence>
<evidence type="ECO:0000256" key="4">
    <source>
        <dbReference type="ARBA" id="ARBA00022475"/>
    </source>
</evidence>
<evidence type="ECO:0000256" key="3">
    <source>
        <dbReference type="ARBA" id="ARBA00012438"/>
    </source>
</evidence>
<keyword evidence="9" id="KW-0418">Kinase</keyword>
<keyword evidence="5" id="KW-0597">Phosphoprotein</keyword>
<evidence type="ECO:0000313" key="18">
    <source>
        <dbReference type="Proteomes" id="UP000289166"/>
    </source>
</evidence>
<accession>A0A4V1K224</accession>
<sequence>MKKFIEANNSLLIRNLIVLLFILLNVAFVFISIIITNNRFEVLLEQSMTQQLAVVEDFFRYPENIINILSQNKDLSMYEEKDRFLRADILSLFESVIVPDSRISNIYYVPMDKEVISYKFIDSNTDLTDKSWFKKALEAKTPFTWVSHKSDFTNDDVISCLKKVVDKYNNPIGVIGLDIELFKLSKLVKDVKIANNGYFMILDAENKIIATPDNKYLGHSIQDNNLNNAINNYSKRSFISKISGQKSKCIVYQLEELPWKIINTIPASEITYSIISYVFLFFFFSMASLVIAFMMYSKNRITENSNRELKNANEKLKEYASTVEEIAVLRERNRLARDVHDTLGQTLSILITLLQLSLMSCKKDIKETEENLKNAIKITGQGLNEVRRSISGLVPEKLEQNNLFDALEKLINDFECLGMKVELSVNKFDKSVDTEYKETIYRICQEALTNSVKHGRATKATIIIKFTDSCIKLFIFDDGIGCKRKSEGKGFGLQGMKQRVQKLKGEIKFGSGDQNGFNIHVEIPIEKSEQGSVSVYDKSCVS</sequence>
<dbReference type="InterPro" id="IPR036890">
    <property type="entry name" value="HATPase_C_sf"/>
</dbReference>
<evidence type="ECO:0000256" key="8">
    <source>
        <dbReference type="ARBA" id="ARBA00022741"/>
    </source>
</evidence>
<gene>
    <name evidence="17" type="ORF">EFD62_10055</name>
</gene>
<dbReference type="InterPro" id="IPR033479">
    <property type="entry name" value="dCache_1"/>
</dbReference>
<organism evidence="17 18">
    <name type="scientific">Acetivibrio mesophilus</name>
    <dbReference type="NCBI Taxonomy" id="2487273"/>
    <lineage>
        <taxon>Bacteria</taxon>
        <taxon>Bacillati</taxon>
        <taxon>Bacillota</taxon>
        <taxon>Clostridia</taxon>
        <taxon>Eubacteriales</taxon>
        <taxon>Oscillospiraceae</taxon>
        <taxon>Acetivibrio</taxon>
    </lineage>
</organism>
<feature type="transmembrane region" description="Helical" evidence="15">
    <location>
        <begin position="12"/>
        <end position="35"/>
    </location>
</feature>
<keyword evidence="8" id="KW-0547">Nucleotide-binding</keyword>
<evidence type="ECO:0000256" key="12">
    <source>
        <dbReference type="ARBA" id="ARBA00023012"/>
    </source>
</evidence>
<dbReference type="InterPro" id="IPR011712">
    <property type="entry name" value="Sig_transdc_His_kin_sub3_dim/P"/>
</dbReference>
<dbReference type="InterPro" id="IPR003594">
    <property type="entry name" value="HATPase_dom"/>
</dbReference>
<dbReference type="Pfam" id="PF07730">
    <property type="entry name" value="HisKA_3"/>
    <property type="match status" value="1"/>
</dbReference>
<dbReference type="OrthoDB" id="9781904at2"/>
<feature type="transmembrane region" description="Helical" evidence="15">
    <location>
        <begin position="274"/>
        <end position="296"/>
    </location>
</feature>
<feature type="domain" description="Histidine kinase" evidence="16">
    <location>
        <begin position="338"/>
        <end position="527"/>
    </location>
</feature>
<keyword evidence="6" id="KW-0808">Transferase</keyword>
<dbReference type="GO" id="GO:0000155">
    <property type="term" value="F:phosphorelay sensor kinase activity"/>
    <property type="evidence" value="ECO:0007669"/>
    <property type="project" value="InterPro"/>
</dbReference>
<dbReference type="Pfam" id="PF02518">
    <property type="entry name" value="HATPase_c"/>
    <property type="match status" value="1"/>
</dbReference>
<dbReference type="CDD" id="cd16917">
    <property type="entry name" value="HATPase_UhpB-NarQ-NarX-like"/>
    <property type="match status" value="1"/>
</dbReference>
<dbReference type="Gene3D" id="1.20.5.1930">
    <property type="match status" value="1"/>
</dbReference>
<evidence type="ECO:0000313" key="17">
    <source>
        <dbReference type="EMBL" id="RXE58799.1"/>
    </source>
</evidence>
<keyword evidence="14" id="KW-0175">Coiled coil</keyword>
<evidence type="ECO:0000259" key="16">
    <source>
        <dbReference type="PROSITE" id="PS50109"/>
    </source>
</evidence>
<evidence type="ECO:0000256" key="13">
    <source>
        <dbReference type="ARBA" id="ARBA00023136"/>
    </source>
</evidence>
<keyword evidence="4" id="KW-1003">Cell membrane</keyword>
<dbReference type="EMBL" id="RLII01000012">
    <property type="protein sequence ID" value="RXE58799.1"/>
    <property type="molecule type" value="Genomic_DNA"/>
</dbReference>
<dbReference type="SMART" id="SM00387">
    <property type="entry name" value="HATPase_c"/>
    <property type="match status" value="1"/>
</dbReference>
<keyword evidence="13 15" id="KW-0472">Membrane</keyword>
<dbReference type="EC" id="2.7.13.3" evidence="3"/>
<dbReference type="PANTHER" id="PTHR24421">
    <property type="entry name" value="NITRATE/NITRITE SENSOR PROTEIN NARX-RELATED"/>
    <property type="match status" value="1"/>
</dbReference>
<dbReference type="GO" id="GO:0046983">
    <property type="term" value="F:protein dimerization activity"/>
    <property type="evidence" value="ECO:0007669"/>
    <property type="project" value="InterPro"/>
</dbReference>
<dbReference type="Proteomes" id="UP000289166">
    <property type="component" value="Unassembled WGS sequence"/>
</dbReference>
<comment type="catalytic activity">
    <reaction evidence="1">
        <text>ATP + protein L-histidine = ADP + protein N-phospho-L-histidine.</text>
        <dbReference type="EC" id="2.7.13.3"/>
    </reaction>
</comment>
<dbReference type="InterPro" id="IPR050482">
    <property type="entry name" value="Sensor_HK_TwoCompSys"/>
</dbReference>
<feature type="coiled-coil region" evidence="14">
    <location>
        <begin position="299"/>
        <end position="329"/>
    </location>
</feature>
<dbReference type="CDD" id="cd12912">
    <property type="entry name" value="PDC2_MCP_like"/>
    <property type="match status" value="1"/>
</dbReference>
<evidence type="ECO:0000256" key="6">
    <source>
        <dbReference type="ARBA" id="ARBA00022679"/>
    </source>
</evidence>
<name>A0A4V1K224_9FIRM</name>
<comment type="caution">
    <text evidence="17">The sequence shown here is derived from an EMBL/GenBank/DDBJ whole genome shotgun (WGS) entry which is preliminary data.</text>
</comment>
<evidence type="ECO:0000256" key="9">
    <source>
        <dbReference type="ARBA" id="ARBA00022777"/>
    </source>
</evidence>
<keyword evidence="11 15" id="KW-1133">Transmembrane helix</keyword>
<evidence type="ECO:0000256" key="5">
    <source>
        <dbReference type="ARBA" id="ARBA00022553"/>
    </source>
</evidence>
<dbReference type="InterPro" id="IPR005467">
    <property type="entry name" value="His_kinase_dom"/>
</dbReference>
<dbReference type="GO" id="GO:0005524">
    <property type="term" value="F:ATP binding"/>
    <property type="evidence" value="ECO:0007669"/>
    <property type="project" value="UniProtKB-KW"/>
</dbReference>
<dbReference type="Gene3D" id="3.30.450.20">
    <property type="entry name" value="PAS domain"/>
    <property type="match status" value="2"/>
</dbReference>
<keyword evidence="18" id="KW-1185">Reference proteome</keyword>
<evidence type="ECO:0000256" key="11">
    <source>
        <dbReference type="ARBA" id="ARBA00022989"/>
    </source>
</evidence>
<evidence type="ECO:0000256" key="2">
    <source>
        <dbReference type="ARBA" id="ARBA00004651"/>
    </source>
</evidence>
<protein>
    <recommendedName>
        <fullName evidence="3">histidine kinase</fullName>
        <ecNumber evidence="3">2.7.13.3</ecNumber>
    </recommendedName>
</protein>
<comment type="subcellular location">
    <subcellularLocation>
        <location evidence="2">Cell membrane</location>
        <topology evidence="2">Multi-pass membrane protein</topology>
    </subcellularLocation>
</comment>
<keyword evidence="12" id="KW-0902">Two-component regulatory system</keyword>
<evidence type="ECO:0000256" key="14">
    <source>
        <dbReference type="SAM" id="Coils"/>
    </source>
</evidence>
<dbReference type="GO" id="GO:0005886">
    <property type="term" value="C:plasma membrane"/>
    <property type="evidence" value="ECO:0007669"/>
    <property type="project" value="UniProtKB-SubCell"/>
</dbReference>
<dbReference type="RefSeq" id="WP_069195601.1">
    <property type="nucleotide sequence ID" value="NZ_RLII01000012.1"/>
</dbReference>
<reference evidence="18" key="1">
    <citation type="submission" date="2018-11" db="EMBL/GenBank/DDBJ databases">
        <title>Genome sequencing of a novel mesophilic and cellulolytic organism within the genus Hungateiclostridium.</title>
        <authorList>
            <person name="Rettenmaier R."/>
            <person name="Liebl W."/>
            <person name="Zverlov V."/>
        </authorList>
    </citation>
    <scope>NUCLEOTIDE SEQUENCE [LARGE SCALE GENOMIC DNA]</scope>
    <source>
        <strain evidence="18">N2K1</strain>
    </source>
</reference>
<dbReference type="Gene3D" id="3.30.565.10">
    <property type="entry name" value="Histidine kinase-like ATPase, C-terminal domain"/>
    <property type="match status" value="1"/>
</dbReference>
<evidence type="ECO:0000256" key="15">
    <source>
        <dbReference type="SAM" id="Phobius"/>
    </source>
</evidence>
<evidence type="ECO:0000256" key="7">
    <source>
        <dbReference type="ARBA" id="ARBA00022692"/>
    </source>
</evidence>
<keyword evidence="7 15" id="KW-0812">Transmembrane</keyword>